<dbReference type="RefSeq" id="WP_386425067.1">
    <property type="nucleotide sequence ID" value="NZ_JBHSBB010000001.1"/>
</dbReference>
<evidence type="ECO:0000256" key="2">
    <source>
        <dbReference type="ARBA" id="ARBA00022679"/>
    </source>
</evidence>
<dbReference type="InterPro" id="IPR002213">
    <property type="entry name" value="UDP_glucos_trans"/>
</dbReference>
<proteinExistence type="inferred from homology"/>
<gene>
    <name evidence="3" type="ORF">ACFO3J_01385</name>
</gene>
<accession>A0ABV8HDZ7</accession>
<comment type="caution">
    <text evidence="3">The sequence shown here is derived from an EMBL/GenBank/DDBJ whole genome shotgun (WGS) entry which is preliminary data.</text>
</comment>
<dbReference type="EMBL" id="JBHSBB010000001">
    <property type="protein sequence ID" value="MFC4030120.1"/>
    <property type="molecule type" value="Genomic_DNA"/>
</dbReference>
<evidence type="ECO:0000313" key="4">
    <source>
        <dbReference type="Proteomes" id="UP001595765"/>
    </source>
</evidence>
<dbReference type="NCBIfam" id="TIGR01426">
    <property type="entry name" value="MGT"/>
    <property type="match status" value="1"/>
</dbReference>
<evidence type="ECO:0000256" key="1">
    <source>
        <dbReference type="ARBA" id="ARBA00009995"/>
    </source>
</evidence>
<dbReference type="InterPro" id="IPR050426">
    <property type="entry name" value="Glycosyltransferase_28"/>
</dbReference>
<protein>
    <submittedName>
        <fullName evidence="3">Macrolide family glycosyltransferase</fullName>
    </submittedName>
</protein>
<dbReference type="Gene3D" id="3.40.50.2000">
    <property type="entry name" value="Glycogen Phosphorylase B"/>
    <property type="match status" value="2"/>
</dbReference>
<organism evidence="3 4">
    <name type="scientific">Streptomyces polygonati</name>
    <dbReference type="NCBI Taxonomy" id="1617087"/>
    <lineage>
        <taxon>Bacteria</taxon>
        <taxon>Bacillati</taxon>
        <taxon>Actinomycetota</taxon>
        <taxon>Actinomycetes</taxon>
        <taxon>Kitasatosporales</taxon>
        <taxon>Streptomycetaceae</taxon>
        <taxon>Streptomyces</taxon>
    </lineage>
</organism>
<evidence type="ECO:0000313" key="3">
    <source>
        <dbReference type="EMBL" id="MFC4030120.1"/>
    </source>
</evidence>
<dbReference type="InterPro" id="IPR006326">
    <property type="entry name" value="UDPGT_MGT-like"/>
</dbReference>
<comment type="similarity">
    <text evidence="1">Belongs to the UDP-glycosyltransferase family.</text>
</comment>
<dbReference type="PANTHER" id="PTHR48050:SF13">
    <property type="entry name" value="STEROL 3-BETA-GLUCOSYLTRANSFERASE UGT80A2"/>
    <property type="match status" value="1"/>
</dbReference>
<name>A0ABV8HDZ7_9ACTN</name>
<dbReference type="SUPFAM" id="SSF53756">
    <property type="entry name" value="UDP-Glycosyltransferase/glycogen phosphorylase"/>
    <property type="match status" value="1"/>
</dbReference>
<keyword evidence="2" id="KW-0808">Transferase</keyword>
<dbReference type="Proteomes" id="UP001595765">
    <property type="component" value="Unassembled WGS sequence"/>
</dbReference>
<reference evidence="4" key="1">
    <citation type="journal article" date="2019" name="Int. J. Syst. Evol. Microbiol.">
        <title>The Global Catalogue of Microorganisms (GCM) 10K type strain sequencing project: providing services to taxonomists for standard genome sequencing and annotation.</title>
        <authorList>
            <consortium name="The Broad Institute Genomics Platform"/>
            <consortium name="The Broad Institute Genome Sequencing Center for Infectious Disease"/>
            <person name="Wu L."/>
            <person name="Ma J."/>
        </authorList>
    </citation>
    <scope>NUCLEOTIDE SEQUENCE [LARGE SCALE GENOMIC DNA]</scope>
    <source>
        <strain evidence="4">CGMCC 4.7237</strain>
    </source>
</reference>
<dbReference type="CDD" id="cd03784">
    <property type="entry name" value="GT1_Gtf-like"/>
    <property type="match status" value="1"/>
</dbReference>
<dbReference type="Pfam" id="PF00201">
    <property type="entry name" value="UDPGT"/>
    <property type="match status" value="1"/>
</dbReference>
<sequence length="394" mass="42676">MAHFAFVSAPASGHVNPTLPLVEELVRRGHRVSYATGPATMDGPLAAGATPVVLPSELPPDMGARGEFTADQLAVTLEYFLADARASFPVLSDHFSADRPDAVCYDSVTFTGRMLANLLGVHEISLVPTFAENESFSATQVYLPPDFDHTHPRLVAAIQEMGKFAQGHKFLDDPNLMFGYVAPTSVVFIPREFQLSGETFDERFHFVGPSLGSWQVAEEWSPRSDAPVLLISLGTVFNERPEFYRLCVEAFGDTAWQVVMAIGALDPQSLGPVPGNFEVHARVPQVAVLRHAKAFLSHAGMNSTMEALYHGVPFVAVPQIPEQRVIARRAEALQVGKALAEPTVQGLRDAVSEAESFRPRVAAMSRTVRAAGGAAKAADMLEKLLTQQRLEGMG</sequence>
<dbReference type="PANTHER" id="PTHR48050">
    <property type="entry name" value="STEROL 3-BETA-GLUCOSYLTRANSFERASE"/>
    <property type="match status" value="1"/>
</dbReference>
<keyword evidence="4" id="KW-1185">Reference proteome</keyword>